<evidence type="ECO:0000256" key="2">
    <source>
        <dbReference type="ARBA" id="ARBA00023186"/>
    </source>
</evidence>
<dbReference type="PRINTS" id="PR00773">
    <property type="entry name" value="GRPEPROTEIN"/>
</dbReference>
<evidence type="ECO:0000256" key="5">
    <source>
        <dbReference type="SAM" id="Coils"/>
    </source>
</evidence>
<evidence type="ECO:0000256" key="6">
    <source>
        <dbReference type="SAM" id="MobiDB-lite"/>
    </source>
</evidence>
<dbReference type="Gene3D" id="3.90.20.20">
    <property type="match status" value="1"/>
</dbReference>
<evidence type="ECO:0000313" key="8">
    <source>
        <dbReference type="Proteomes" id="UP001642484"/>
    </source>
</evidence>
<dbReference type="InterPro" id="IPR000740">
    <property type="entry name" value="GrpE"/>
</dbReference>
<dbReference type="PANTHER" id="PTHR21237">
    <property type="entry name" value="GRPE PROTEIN"/>
    <property type="match status" value="1"/>
</dbReference>
<evidence type="ECO:0000256" key="1">
    <source>
        <dbReference type="ARBA" id="ARBA00009054"/>
    </source>
</evidence>
<dbReference type="SUPFAM" id="SSF51064">
    <property type="entry name" value="Head domain of nucleotide exchange factor GrpE"/>
    <property type="match status" value="1"/>
</dbReference>
<dbReference type="EMBL" id="CAXAMN010022472">
    <property type="protein sequence ID" value="CAK9069669.1"/>
    <property type="molecule type" value="Genomic_DNA"/>
</dbReference>
<dbReference type="PROSITE" id="PS01071">
    <property type="entry name" value="GRPE"/>
    <property type="match status" value="1"/>
</dbReference>
<organism evidence="7 8">
    <name type="scientific">Durusdinium trenchii</name>
    <dbReference type="NCBI Taxonomy" id="1381693"/>
    <lineage>
        <taxon>Eukaryota</taxon>
        <taxon>Sar</taxon>
        <taxon>Alveolata</taxon>
        <taxon>Dinophyceae</taxon>
        <taxon>Suessiales</taxon>
        <taxon>Symbiodiniaceae</taxon>
        <taxon>Durusdinium</taxon>
    </lineage>
</organism>
<comment type="function">
    <text evidence="3">Essential component of the PAM complex, a complex required for the translocation of transit peptide-containing proteins from the inner membrane into the mitochondrial matrix in an ATP-dependent manner.</text>
</comment>
<reference evidence="7 8" key="1">
    <citation type="submission" date="2024-02" db="EMBL/GenBank/DDBJ databases">
        <authorList>
            <person name="Chen Y."/>
            <person name="Shah S."/>
            <person name="Dougan E. K."/>
            <person name="Thang M."/>
            <person name="Chan C."/>
        </authorList>
    </citation>
    <scope>NUCLEOTIDE SEQUENCE [LARGE SCALE GENOMIC DNA]</scope>
</reference>
<proteinExistence type="inferred from homology"/>
<dbReference type="Gene3D" id="2.30.22.10">
    <property type="entry name" value="Head domain of nucleotide exchange factor GrpE"/>
    <property type="match status" value="1"/>
</dbReference>
<dbReference type="SUPFAM" id="SSF58014">
    <property type="entry name" value="Coiled-coil domain of nucleotide exchange factor GrpE"/>
    <property type="match status" value="1"/>
</dbReference>
<evidence type="ECO:0000256" key="3">
    <source>
        <dbReference type="RuleBase" id="RU000640"/>
    </source>
</evidence>
<evidence type="ECO:0000313" key="7">
    <source>
        <dbReference type="EMBL" id="CAK9069669.1"/>
    </source>
</evidence>
<dbReference type="Proteomes" id="UP001642484">
    <property type="component" value="Unassembled WGS sequence"/>
</dbReference>
<sequence length="410" mass="46695">MRSVRSLARPCLQSVLRPVPPASRAVVPHLAFEAEASALRWPRVARGFCSEEQETTPSVEELEEKITLAKEQLQELSEKMKASKDDLQQAKRRHCKHQNATCAGESSDLLTCRRDPPARGHTEEPSSTRHAQDLENEAKYGYTKFALSLLHVADNLERAIDSVKIDQLDESEELQHEVAGVQEIRHVVEEAFREFGVTKMKALDHAFNPEHHEAMFAMEMPGKEPNMIFHVMEPGYMIHDRTLRAAKVGVTKCPEIHPPDSIARSERWLESARAPDTARVQKPSWPEPEILKTVKTTSLTKSELVDVLASAKTSKERNRAVKLLKQFDPVPHYEFDDEGLKAKMRPKKYDYLLGYMCFRCDKVKQSNFKVIWSTSRGNKIICHPCYAQLAEREEVAVMRTANQKAANELF</sequence>
<dbReference type="PANTHER" id="PTHR21237:SF23">
    <property type="entry name" value="GRPE PROTEIN HOMOLOG, MITOCHONDRIAL"/>
    <property type="match status" value="1"/>
</dbReference>
<accession>A0ABP0P480</accession>
<dbReference type="HAMAP" id="MF_01151">
    <property type="entry name" value="GrpE"/>
    <property type="match status" value="1"/>
</dbReference>
<protein>
    <recommendedName>
        <fullName evidence="3">GrpE protein homolog</fullName>
    </recommendedName>
</protein>
<keyword evidence="2 3" id="KW-0143">Chaperone</keyword>
<gene>
    <name evidence="7" type="ORF">CCMP2556_LOCUS34260</name>
</gene>
<evidence type="ECO:0000256" key="4">
    <source>
        <dbReference type="RuleBase" id="RU004478"/>
    </source>
</evidence>
<keyword evidence="5" id="KW-0175">Coiled coil</keyword>
<keyword evidence="8" id="KW-1185">Reference proteome</keyword>
<dbReference type="InterPro" id="IPR013805">
    <property type="entry name" value="GrpE_CC"/>
</dbReference>
<keyword evidence="3" id="KW-0496">Mitochondrion</keyword>
<dbReference type="Pfam" id="PF01025">
    <property type="entry name" value="GrpE"/>
    <property type="match status" value="1"/>
</dbReference>
<name>A0ABP0P480_9DINO</name>
<comment type="similarity">
    <text evidence="1 4">Belongs to the GrpE family.</text>
</comment>
<dbReference type="CDD" id="cd00446">
    <property type="entry name" value="GrpE"/>
    <property type="match status" value="1"/>
</dbReference>
<dbReference type="InterPro" id="IPR009012">
    <property type="entry name" value="GrpE_head"/>
</dbReference>
<feature type="region of interest" description="Disordered" evidence="6">
    <location>
        <begin position="113"/>
        <end position="133"/>
    </location>
</feature>
<comment type="subcellular location">
    <subcellularLocation>
        <location evidence="3">Mitochondrion matrix</location>
    </subcellularLocation>
</comment>
<comment type="caution">
    <text evidence="7">The sequence shown here is derived from an EMBL/GenBank/DDBJ whole genome shotgun (WGS) entry which is preliminary data.</text>
</comment>
<feature type="coiled-coil region" evidence="5">
    <location>
        <begin position="59"/>
        <end position="93"/>
    </location>
</feature>